<gene>
    <name evidence="2" type="ORF">MIND_00290300</name>
</gene>
<feature type="region of interest" description="Disordered" evidence="1">
    <location>
        <begin position="83"/>
        <end position="122"/>
    </location>
</feature>
<feature type="compositionally biased region" description="Basic residues" evidence="1">
    <location>
        <begin position="111"/>
        <end position="122"/>
    </location>
</feature>
<sequence length="122" mass="13438">MSASDHPFHWSHFIPTHPGATHPHSCLCPQCHTHTSYRHGCIRCSIHFATPAATSADYYRDPPQGGEMLFPYAGMTGLGQAGAPQYYMPALPPPPPVFSLPTPPPDPPRPNSKKKRTKKKKN</sequence>
<dbReference type="Proteomes" id="UP000636479">
    <property type="component" value="Unassembled WGS sequence"/>
</dbReference>
<organism evidence="2 3">
    <name type="scientific">Mycena indigotica</name>
    <dbReference type="NCBI Taxonomy" id="2126181"/>
    <lineage>
        <taxon>Eukaryota</taxon>
        <taxon>Fungi</taxon>
        <taxon>Dikarya</taxon>
        <taxon>Basidiomycota</taxon>
        <taxon>Agaricomycotina</taxon>
        <taxon>Agaricomycetes</taxon>
        <taxon>Agaricomycetidae</taxon>
        <taxon>Agaricales</taxon>
        <taxon>Marasmiineae</taxon>
        <taxon>Mycenaceae</taxon>
        <taxon>Mycena</taxon>
    </lineage>
</organism>
<comment type="caution">
    <text evidence="2">The sequence shown here is derived from an EMBL/GenBank/DDBJ whole genome shotgun (WGS) entry which is preliminary data.</text>
</comment>
<evidence type="ECO:0000313" key="3">
    <source>
        <dbReference type="Proteomes" id="UP000636479"/>
    </source>
</evidence>
<dbReference type="AlphaFoldDB" id="A0A8H6WCF0"/>
<dbReference type="EMBL" id="JACAZF010000002">
    <property type="protein sequence ID" value="KAF7312752.1"/>
    <property type="molecule type" value="Genomic_DNA"/>
</dbReference>
<evidence type="ECO:0000256" key="1">
    <source>
        <dbReference type="SAM" id="MobiDB-lite"/>
    </source>
</evidence>
<dbReference type="GeneID" id="59342281"/>
<keyword evidence="3" id="KW-1185">Reference proteome</keyword>
<dbReference type="RefSeq" id="XP_037224860.1">
    <property type="nucleotide sequence ID" value="XM_037359765.1"/>
</dbReference>
<reference evidence="2" key="1">
    <citation type="submission" date="2020-05" db="EMBL/GenBank/DDBJ databases">
        <title>Mycena genomes resolve the evolution of fungal bioluminescence.</title>
        <authorList>
            <person name="Tsai I.J."/>
        </authorList>
    </citation>
    <scope>NUCLEOTIDE SEQUENCE</scope>
    <source>
        <strain evidence="2">171206Taipei</strain>
    </source>
</reference>
<protein>
    <submittedName>
        <fullName evidence="2">Uncharacterized protein</fullName>
    </submittedName>
</protein>
<name>A0A8H6WCF0_9AGAR</name>
<proteinExistence type="predicted"/>
<feature type="compositionally biased region" description="Pro residues" evidence="1">
    <location>
        <begin position="90"/>
        <end position="110"/>
    </location>
</feature>
<evidence type="ECO:0000313" key="2">
    <source>
        <dbReference type="EMBL" id="KAF7312752.1"/>
    </source>
</evidence>
<accession>A0A8H6WCF0</accession>